<keyword evidence="6 13" id="KW-0812">Transmembrane</keyword>
<dbReference type="GO" id="GO:0000155">
    <property type="term" value="F:phosphorelay sensor kinase activity"/>
    <property type="evidence" value="ECO:0007669"/>
    <property type="project" value="InterPro"/>
</dbReference>
<dbReference type="SMART" id="SM00387">
    <property type="entry name" value="HATPase_c"/>
    <property type="match status" value="1"/>
</dbReference>
<gene>
    <name evidence="16" type="ORF">GOQ09_12700</name>
</gene>
<protein>
    <recommendedName>
        <fullName evidence="3">histidine kinase</fullName>
        <ecNumber evidence="3">2.7.13.3</ecNumber>
    </recommendedName>
</protein>
<evidence type="ECO:0000256" key="2">
    <source>
        <dbReference type="ARBA" id="ARBA00004141"/>
    </source>
</evidence>
<evidence type="ECO:0000256" key="9">
    <source>
        <dbReference type="ARBA" id="ARBA00022840"/>
    </source>
</evidence>
<dbReference type="InterPro" id="IPR013727">
    <property type="entry name" value="2CSK_N"/>
</dbReference>
<keyword evidence="5" id="KW-0808">Transferase</keyword>
<dbReference type="InterPro" id="IPR003660">
    <property type="entry name" value="HAMP_dom"/>
</dbReference>
<dbReference type="OrthoDB" id="8554694at2"/>
<feature type="transmembrane region" description="Helical" evidence="13">
    <location>
        <begin position="163"/>
        <end position="183"/>
    </location>
</feature>
<organism evidence="16 17">
    <name type="scientific">Variovorax paradoxus</name>
    <dbReference type="NCBI Taxonomy" id="34073"/>
    <lineage>
        <taxon>Bacteria</taxon>
        <taxon>Pseudomonadati</taxon>
        <taxon>Pseudomonadota</taxon>
        <taxon>Betaproteobacteria</taxon>
        <taxon>Burkholderiales</taxon>
        <taxon>Comamonadaceae</taxon>
        <taxon>Variovorax</taxon>
    </lineage>
</organism>
<name>A0A6I6HIY4_VARPD</name>
<keyword evidence="11" id="KW-0902">Two-component regulatory system</keyword>
<keyword evidence="9" id="KW-0067">ATP-binding</keyword>
<dbReference type="InterPro" id="IPR036097">
    <property type="entry name" value="HisK_dim/P_sf"/>
</dbReference>
<dbReference type="CDD" id="cd00075">
    <property type="entry name" value="HATPase"/>
    <property type="match status" value="1"/>
</dbReference>
<dbReference type="RefSeq" id="WP_157613733.1">
    <property type="nucleotide sequence ID" value="NZ_CP046622.1"/>
</dbReference>
<evidence type="ECO:0000313" key="17">
    <source>
        <dbReference type="Proteomes" id="UP000425817"/>
    </source>
</evidence>
<evidence type="ECO:0000256" key="13">
    <source>
        <dbReference type="SAM" id="Phobius"/>
    </source>
</evidence>
<dbReference type="PANTHER" id="PTHR45436:SF14">
    <property type="entry name" value="SENSOR PROTEIN QSEC"/>
    <property type="match status" value="1"/>
</dbReference>
<sequence>MNKRSGAPWSLRRRLAAIVFFVCAATLLAAAAAMYRADHLSDKKVLDARLVALAHTALAFAEHEIAEISAEGHDDGVHETGDTLGTHYHYQIWSPSGRLLLQSHKAPSGVPMRPLAERGFGKAIVDGESVRTYSEAAKKGGMVVQIAERVGYRMGAIGTITRYFLSYLAIPLILIFVSAWWFLNRALRSVEGYASQLRERQALDLTELNAVDPPTELRPMVDSINALLDRFRKALSVERDFTVIAAHEMRTPLAGLRAQAQLASTLADSPQELSASLRHLMSGIDQASYLLDQLLDLARIDSLAATGAHTLNLVNLEEVYRDVMADLGPAAAQRELTLRTRFEVRELMAEELGVHLLMRNLIVNAIRFTPVGGRIEIGSARSRQTVVLTVDDSGPGIPASRHAEAFQRFNRLGRVDGHGVGLGLSIVHAVAEAHHAPVRLLESPLGGLRASVRFPAAASGTSAPERSEVVHICLAALRNVDVMGSRRY</sequence>
<dbReference type="Pfam" id="PF02518">
    <property type="entry name" value="HATPase_c"/>
    <property type="match status" value="1"/>
</dbReference>
<dbReference type="AlphaFoldDB" id="A0A6I6HIY4"/>
<evidence type="ECO:0000256" key="5">
    <source>
        <dbReference type="ARBA" id="ARBA00022679"/>
    </source>
</evidence>
<dbReference type="InterPro" id="IPR036890">
    <property type="entry name" value="HATPase_C_sf"/>
</dbReference>
<dbReference type="InterPro" id="IPR004358">
    <property type="entry name" value="Sig_transdc_His_kin-like_C"/>
</dbReference>
<dbReference type="InterPro" id="IPR003661">
    <property type="entry name" value="HisK_dim/P_dom"/>
</dbReference>
<dbReference type="InterPro" id="IPR050428">
    <property type="entry name" value="TCS_sensor_his_kinase"/>
</dbReference>
<keyword evidence="4" id="KW-0597">Phosphoprotein</keyword>
<dbReference type="CDD" id="cd00082">
    <property type="entry name" value="HisKA"/>
    <property type="match status" value="1"/>
</dbReference>
<dbReference type="SMART" id="SM00388">
    <property type="entry name" value="HisKA"/>
    <property type="match status" value="1"/>
</dbReference>
<evidence type="ECO:0000256" key="6">
    <source>
        <dbReference type="ARBA" id="ARBA00022692"/>
    </source>
</evidence>
<dbReference type="GO" id="GO:0005524">
    <property type="term" value="F:ATP binding"/>
    <property type="evidence" value="ECO:0007669"/>
    <property type="project" value="UniProtKB-KW"/>
</dbReference>
<dbReference type="EMBL" id="CP046622">
    <property type="protein sequence ID" value="QGW82387.1"/>
    <property type="molecule type" value="Genomic_DNA"/>
</dbReference>
<dbReference type="Gene3D" id="1.10.287.130">
    <property type="match status" value="1"/>
</dbReference>
<dbReference type="SUPFAM" id="SSF47384">
    <property type="entry name" value="Homodimeric domain of signal transducing histidine kinase"/>
    <property type="match status" value="1"/>
</dbReference>
<evidence type="ECO:0000256" key="8">
    <source>
        <dbReference type="ARBA" id="ARBA00022777"/>
    </source>
</evidence>
<dbReference type="PROSITE" id="PS50109">
    <property type="entry name" value="HIS_KIN"/>
    <property type="match status" value="1"/>
</dbReference>
<dbReference type="PANTHER" id="PTHR45436">
    <property type="entry name" value="SENSOR HISTIDINE KINASE YKOH"/>
    <property type="match status" value="1"/>
</dbReference>
<feature type="domain" description="HAMP" evidence="15">
    <location>
        <begin position="184"/>
        <end position="236"/>
    </location>
</feature>
<accession>A0A6I6HIY4</accession>
<dbReference type="Gene3D" id="3.30.565.10">
    <property type="entry name" value="Histidine kinase-like ATPase, C-terminal domain"/>
    <property type="match status" value="1"/>
</dbReference>
<dbReference type="EC" id="2.7.13.3" evidence="3"/>
<evidence type="ECO:0000256" key="4">
    <source>
        <dbReference type="ARBA" id="ARBA00022553"/>
    </source>
</evidence>
<evidence type="ECO:0000256" key="12">
    <source>
        <dbReference type="ARBA" id="ARBA00023136"/>
    </source>
</evidence>
<dbReference type="PROSITE" id="PS50885">
    <property type="entry name" value="HAMP"/>
    <property type="match status" value="1"/>
</dbReference>
<evidence type="ECO:0000313" key="16">
    <source>
        <dbReference type="EMBL" id="QGW82387.1"/>
    </source>
</evidence>
<dbReference type="Pfam" id="PF08521">
    <property type="entry name" value="2CSK_N"/>
    <property type="match status" value="1"/>
</dbReference>
<keyword evidence="12 13" id="KW-0472">Membrane</keyword>
<dbReference type="InterPro" id="IPR003594">
    <property type="entry name" value="HATPase_dom"/>
</dbReference>
<keyword evidence="10 13" id="KW-1133">Transmembrane helix</keyword>
<evidence type="ECO:0000259" key="14">
    <source>
        <dbReference type="PROSITE" id="PS50109"/>
    </source>
</evidence>
<feature type="domain" description="Histidine kinase" evidence="14">
    <location>
        <begin position="244"/>
        <end position="458"/>
    </location>
</feature>
<evidence type="ECO:0000256" key="1">
    <source>
        <dbReference type="ARBA" id="ARBA00000085"/>
    </source>
</evidence>
<comment type="subcellular location">
    <subcellularLocation>
        <location evidence="2">Membrane</location>
        <topology evidence="2">Multi-pass membrane protein</topology>
    </subcellularLocation>
</comment>
<dbReference type="InterPro" id="IPR005467">
    <property type="entry name" value="His_kinase_dom"/>
</dbReference>
<dbReference type="Proteomes" id="UP000425817">
    <property type="component" value="Chromosome"/>
</dbReference>
<dbReference type="PRINTS" id="PR00344">
    <property type="entry name" value="BCTRLSENSOR"/>
</dbReference>
<dbReference type="Pfam" id="PF00512">
    <property type="entry name" value="HisKA"/>
    <property type="match status" value="1"/>
</dbReference>
<proteinExistence type="predicted"/>
<evidence type="ECO:0000256" key="3">
    <source>
        <dbReference type="ARBA" id="ARBA00012438"/>
    </source>
</evidence>
<evidence type="ECO:0000256" key="10">
    <source>
        <dbReference type="ARBA" id="ARBA00022989"/>
    </source>
</evidence>
<keyword evidence="8" id="KW-0418">Kinase</keyword>
<comment type="catalytic activity">
    <reaction evidence="1">
        <text>ATP + protein L-histidine = ADP + protein N-phospho-L-histidine.</text>
        <dbReference type="EC" id="2.7.13.3"/>
    </reaction>
</comment>
<dbReference type="SUPFAM" id="SSF55874">
    <property type="entry name" value="ATPase domain of HSP90 chaperone/DNA topoisomerase II/histidine kinase"/>
    <property type="match status" value="1"/>
</dbReference>
<keyword evidence="7" id="KW-0547">Nucleotide-binding</keyword>
<evidence type="ECO:0000256" key="11">
    <source>
        <dbReference type="ARBA" id="ARBA00023012"/>
    </source>
</evidence>
<reference evidence="16 17" key="1">
    <citation type="submission" date="2019-12" db="EMBL/GenBank/DDBJ databases">
        <title>Hybrid Genome Assemblies of two High G+C Isolates from Undergraduate Microbiology Courses.</title>
        <authorList>
            <person name="Ne Ville C.J."/>
            <person name="Enright D."/>
            <person name="Hernandez I."/>
            <person name="Dodsworth J."/>
            <person name="Orwin P.M."/>
        </authorList>
    </citation>
    <scope>NUCLEOTIDE SEQUENCE [LARGE SCALE GENOMIC DNA]</scope>
    <source>
        <strain evidence="16 17">CSUSB</strain>
    </source>
</reference>
<evidence type="ECO:0000256" key="7">
    <source>
        <dbReference type="ARBA" id="ARBA00022741"/>
    </source>
</evidence>
<evidence type="ECO:0000259" key="15">
    <source>
        <dbReference type="PROSITE" id="PS50885"/>
    </source>
</evidence>
<dbReference type="GO" id="GO:0005886">
    <property type="term" value="C:plasma membrane"/>
    <property type="evidence" value="ECO:0007669"/>
    <property type="project" value="TreeGrafter"/>
</dbReference>